<comment type="caution">
    <text evidence="1">The sequence shown here is derived from an EMBL/GenBank/DDBJ whole genome shotgun (WGS) entry which is preliminary data.</text>
</comment>
<evidence type="ECO:0000313" key="1">
    <source>
        <dbReference type="EMBL" id="KXZ45660.1"/>
    </source>
</evidence>
<reference evidence="2" key="1">
    <citation type="journal article" date="2016" name="Nat. Commun.">
        <title>The Gonium pectorale genome demonstrates co-option of cell cycle regulation during the evolution of multicellularity.</title>
        <authorList>
            <person name="Hanschen E.R."/>
            <person name="Marriage T.N."/>
            <person name="Ferris P.J."/>
            <person name="Hamaji T."/>
            <person name="Toyoda A."/>
            <person name="Fujiyama A."/>
            <person name="Neme R."/>
            <person name="Noguchi H."/>
            <person name="Minakuchi Y."/>
            <person name="Suzuki M."/>
            <person name="Kawai-Toyooka H."/>
            <person name="Smith D.R."/>
            <person name="Sparks H."/>
            <person name="Anderson J."/>
            <person name="Bakaric R."/>
            <person name="Luria V."/>
            <person name="Karger A."/>
            <person name="Kirschner M.W."/>
            <person name="Durand P.M."/>
            <person name="Michod R.E."/>
            <person name="Nozaki H."/>
            <person name="Olson B.J."/>
        </authorList>
    </citation>
    <scope>NUCLEOTIDE SEQUENCE [LARGE SCALE GENOMIC DNA]</scope>
    <source>
        <strain evidence="2">NIES-2863</strain>
    </source>
</reference>
<dbReference type="OrthoDB" id="10263385at2759"/>
<dbReference type="Proteomes" id="UP000075714">
    <property type="component" value="Unassembled WGS sequence"/>
</dbReference>
<proteinExistence type="predicted"/>
<dbReference type="AlphaFoldDB" id="A0A150G8H2"/>
<protein>
    <recommendedName>
        <fullName evidence="3">STI1/HOP DP domain-containing protein</fullName>
    </recommendedName>
</protein>
<accession>A0A150G8H2</accession>
<dbReference type="InterPro" id="IPR014954">
    <property type="entry name" value="DUF1825"/>
</dbReference>
<evidence type="ECO:0008006" key="3">
    <source>
        <dbReference type="Google" id="ProtNLM"/>
    </source>
</evidence>
<dbReference type="Pfam" id="PF08855">
    <property type="entry name" value="DUF1825"/>
    <property type="match status" value="1"/>
</dbReference>
<evidence type="ECO:0000313" key="2">
    <source>
        <dbReference type="Proteomes" id="UP000075714"/>
    </source>
</evidence>
<name>A0A150G8H2_GONPE</name>
<keyword evidence="2" id="KW-1185">Reference proteome</keyword>
<dbReference type="EMBL" id="LSYV01000053">
    <property type="protein sequence ID" value="KXZ45660.1"/>
    <property type="molecule type" value="Genomic_DNA"/>
</dbReference>
<sequence>MEVNTLSQMAPKFPEFDLAGKQMYLDKMEEVSNRYEIFIKRLELSQDPAAKEYLRTTNAQMLEGGFTLPQMFMGLKQSLTEYRRWVEQEERVANDPVAHQQFLQYFREMWGMSMLGRLDLSTMMRSMDPQIIFRAQKDPKFWVAIREISTSPTSEVMSKWLDDPNIGPLVAEMWKSMQQQGKGR</sequence>
<gene>
    <name evidence="1" type="ORF">GPECTOR_52g59</name>
</gene>
<organism evidence="1 2">
    <name type="scientific">Gonium pectorale</name>
    <name type="common">Green alga</name>
    <dbReference type="NCBI Taxonomy" id="33097"/>
    <lineage>
        <taxon>Eukaryota</taxon>
        <taxon>Viridiplantae</taxon>
        <taxon>Chlorophyta</taxon>
        <taxon>core chlorophytes</taxon>
        <taxon>Chlorophyceae</taxon>
        <taxon>CS clade</taxon>
        <taxon>Chlamydomonadales</taxon>
        <taxon>Volvocaceae</taxon>
        <taxon>Gonium</taxon>
    </lineage>
</organism>